<feature type="compositionally biased region" description="Basic residues" evidence="1">
    <location>
        <begin position="212"/>
        <end position="227"/>
    </location>
</feature>
<evidence type="ECO:0000313" key="2">
    <source>
        <dbReference type="EMBL" id="PUU75352.1"/>
    </source>
</evidence>
<reference evidence="2 3" key="1">
    <citation type="submission" date="2017-04" db="EMBL/GenBank/DDBJ databases">
        <title>Draft genome sequence of Tuber borchii Vittad., a whitish edible truffle.</title>
        <authorList>
            <consortium name="DOE Joint Genome Institute"/>
            <person name="Murat C."/>
            <person name="Kuo A."/>
            <person name="Barry K.W."/>
            <person name="Clum A."/>
            <person name="Dockter R.B."/>
            <person name="Fauchery L."/>
            <person name="Iotti M."/>
            <person name="Kohler A."/>
            <person name="Labutti K."/>
            <person name="Lindquist E.A."/>
            <person name="Lipzen A."/>
            <person name="Ohm R.A."/>
            <person name="Wang M."/>
            <person name="Grigoriev I.V."/>
            <person name="Zambonelli A."/>
            <person name="Martin F.M."/>
        </authorList>
    </citation>
    <scope>NUCLEOTIDE SEQUENCE [LARGE SCALE GENOMIC DNA]</scope>
    <source>
        <strain evidence="2 3">Tbo3840</strain>
    </source>
</reference>
<evidence type="ECO:0000256" key="1">
    <source>
        <dbReference type="SAM" id="MobiDB-lite"/>
    </source>
</evidence>
<organism evidence="2 3">
    <name type="scientific">Tuber borchii</name>
    <name type="common">White truffle</name>
    <dbReference type="NCBI Taxonomy" id="42251"/>
    <lineage>
        <taxon>Eukaryota</taxon>
        <taxon>Fungi</taxon>
        <taxon>Dikarya</taxon>
        <taxon>Ascomycota</taxon>
        <taxon>Pezizomycotina</taxon>
        <taxon>Pezizomycetes</taxon>
        <taxon>Pezizales</taxon>
        <taxon>Tuberaceae</taxon>
        <taxon>Tuber</taxon>
    </lineage>
</organism>
<gene>
    <name evidence="2" type="ORF">B9Z19DRAFT_1116467</name>
</gene>
<protein>
    <submittedName>
        <fullName evidence="2">Uncharacterized protein</fullName>
    </submittedName>
</protein>
<dbReference type="OrthoDB" id="5385236at2759"/>
<name>A0A2T6ZIP8_TUBBO</name>
<evidence type="ECO:0000313" key="3">
    <source>
        <dbReference type="Proteomes" id="UP000244722"/>
    </source>
</evidence>
<dbReference type="AlphaFoldDB" id="A0A2T6ZIP8"/>
<comment type="caution">
    <text evidence="2">The sequence shown here is derived from an EMBL/GenBank/DDBJ whole genome shotgun (WGS) entry which is preliminary data.</text>
</comment>
<sequence>MPHVTRPSLQARSGLDNIGFGELWITVRTALLCPENRIGLAGPTLGGGLFEEWVTASLENWAGEMYWGAEARGIAKKKLVWGNGGEDEDCQEIRKVFRDLVIYIAGNARYTNKLRAISPAARGRGYSPAVNASGGGNDVIEGDGACVPAQLGKCAGLEFSIPYIPQPNEFPRFQRETAPPAAIQKNKHRYQTRQRSAPFRIKLSEVTPKPEPRRRRGNWTVHKKKVSRASEQADTPLNPTPLPLVPPSHSLPPTPLPPPWTSPASPPAPTLVKHSVAPSPERKPPKAYSSHQVFVTRLAEKTPTEPGSTLVKLVYVSDVQTLDSFLKKLCQKWGLPEVKGIRVEVGGQVFEVDLEEERDWEVVLGVVGDMAGVVVCG</sequence>
<accession>A0A2T6ZIP8</accession>
<dbReference type="EMBL" id="NESQ01000236">
    <property type="protein sequence ID" value="PUU75352.1"/>
    <property type="molecule type" value="Genomic_DNA"/>
</dbReference>
<keyword evidence="3" id="KW-1185">Reference proteome</keyword>
<proteinExistence type="predicted"/>
<feature type="compositionally biased region" description="Pro residues" evidence="1">
    <location>
        <begin position="238"/>
        <end position="269"/>
    </location>
</feature>
<feature type="region of interest" description="Disordered" evidence="1">
    <location>
        <begin position="181"/>
        <end position="291"/>
    </location>
</feature>
<dbReference type="Proteomes" id="UP000244722">
    <property type="component" value="Unassembled WGS sequence"/>
</dbReference>